<accession>A0A419S330</accession>
<feature type="transmembrane region" description="Helical" evidence="5">
    <location>
        <begin position="45"/>
        <end position="64"/>
    </location>
</feature>
<dbReference type="Pfam" id="PF13564">
    <property type="entry name" value="DoxX_2"/>
    <property type="match status" value="1"/>
</dbReference>
<evidence type="ECO:0000313" key="7">
    <source>
        <dbReference type="Proteomes" id="UP000283433"/>
    </source>
</evidence>
<keyword evidence="2 5" id="KW-0812">Transmembrane</keyword>
<evidence type="ECO:0000256" key="3">
    <source>
        <dbReference type="ARBA" id="ARBA00022989"/>
    </source>
</evidence>
<dbReference type="OrthoDB" id="7960583at2"/>
<dbReference type="EMBL" id="MBTA01000027">
    <property type="protein sequence ID" value="RKD13695.1"/>
    <property type="molecule type" value="Genomic_DNA"/>
</dbReference>
<evidence type="ECO:0000256" key="5">
    <source>
        <dbReference type="SAM" id="Phobius"/>
    </source>
</evidence>
<dbReference type="RefSeq" id="WP_120182600.1">
    <property type="nucleotide sequence ID" value="NZ_CBINCU010000007.1"/>
</dbReference>
<dbReference type="GO" id="GO:0016020">
    <property type="term" value="C:membrane"/>
    <property type="evidence" value="ECO:0007669"/>
    <property type="project" value="UniProtKB-SubCell"/>
</dbReference>
<keyword evidence="7" id="KW-1185">Reference proteome</keyword>
<evidence type="ECO:0000313" key="6">
    <source>
        <dbReference type="EMBL" id="RKD13695.1"/>
    </source>
</evidence>
<dbReference type="InterPro" id="IPR016944">
    <property type="entry name" value="UCP030066"/>
</dbReference>
<feature type="transmembrane region" description="Helical" evidence="5">
    <location>
        <begin position="7"/>
        <end position="25"/>
    </location>
</feature>
<comment type="subcellular location">
    <subcellularLocation>
        <location evidence="1">Membrane</location>
        <topology evidence="1">Multi-pass membrane protein</topology>
    </subcellularLocation>
</comment>
<name>A0A419S330_9SPHI</name>
<organism evidence="6 7">
    <name type="scientific">Pelobium manganitolerans</name>
    <dbReference type="NCBI Taxonomy" id="1842495"/>
    <lineage>
        <taxon>Bacteria</taxon>
        <taxon>Pseudomonadati</taxon>
        <taxon>Bacteroidota</taxon>
        <taxon>Sphingobacteriia</taxon>
        <taxon>Sphingobacteriales</taxon>
        <taxon>Sphingobacteriaceae</taxon>
        <taxon>Pelobium</taxon>
    </lineage>
</organism>
<feature type="transmembrane region" description="Helical" evidence="5">
    <location>
        <begin position="73"/>
        <end position="93"/>
    </location>
</feature>
<proteinExistence type="predicted"/>
<evidence type="ECO:0000256" key="4">
    <source>
        <dbReference type="ARBA" id="ARBA00023136"/>
    </source>
</evidence>
<gene>
    <name evidence="6" type="ORF">BCY91_08960</name>
</gene>
<comment type="caution">
    <text evidence="6">The sequence shown here is derived from an EMBL/GenBank/DDBJ whole genome shotgun (WGS) entry which is preliminary data.</text>
</comment>
<evidence type="ECO:0000256" key="1">
    <source>
        <dbReference type="ARBA" id="ARBA00004141"/>
    </source>
</evidence>
<dbReference type="AlphaFoldDB" id="A0A419S330"/>
<feature type="transmembrane region" description="Helical" evidence="5">
    <location>
        <begin position="99"/>
        <end position="115"/>
    </location>
</feature>
<reference evidence="6 7" key="1">
    <citation type="submission" date="2016-07" db="EMBL/GenBank/DDBJ databases">
        <title>Genome of Pelobium manganitolerans.</title>
        <authorList>
            <person name="Wu S."/>
            <person name="Wang G."/>
        </authorList>
    </citation>
    <scope>NUCLEOTIDE SEQUENCE [LARGE SCALE GENOMIC DNA]</scope>
    <source>
        <strain evidence="6 7">YS-25</strain>
    </source>
</reference>
<sequence length="130" mass="14271">MKNKTKIAYWAVTAFLAVGMLAGGIQQLFQIGGYNKIVSDLGYPLYLLSIIGAWKLLGVVAILLPSFRLLKEWAYAGFFFAMSGAFISHLVVGQAFTEAIPSLILLTVTVLSWYLRPADRKLVAKELNAS</sequence>
<evidence type="ECO:0000256" key="2">
    <source>
        <dbReference type="ARBA" id="ARBA00022692"/>
    </source>
</evidence>
<keyword evidence="3 5" id="KW-1133">Transmembrane helix</keyword>
<protein>
    <submittedName>
        <fullName evidence="6">DoxX-like family protein</fullName>
    </submittedName>
</protein>
<dbReference type="Proteomes" id="UP000283433">
    <property type="component" value="Unassembled WGS sequence"/>
</dbReference>
<dbReference type="InterPro" id="IPR032808">
    <property type="entry name" value="DoxX"/>
</dbReference>
<keyword evidence="4 5" id="KW-0472">Membrane</keyword>
<dbReference type="PIRSF" id="PIRSF030066">
    <property type="entry name" value="UCP030066"/>
    <property type="match status" value="1"/>
</dbReference>